<reference evidence="2" key="2">
    <citation type="journal article" date="2015" name="Fish Shellfish Immunol.">
        <title>Early steps in the European eel (Anguilla anguilla)-Vibrio vulnificus interaction in the gills: Role of the RtxA13 toxin.</title>
        <authorList>
            <person name="Callol A."/>
            <person name="Pajuelo D."/>
            <person name="Ebbesson L."/>
            <person name="Teles M."/>
            <person name="MacKenzie S."/>
            <person name="Amaro C."/>
        </authorList>
    </citation>
    <scope>NUCLEOTIDE SEQUENCE</scope>
</reference>
<reference evidence="2" key="1">
    <citation type="submission" date="2014-11" db="EMBL/GenBank/DDBJ databases">
        <authorList>
            <person name="Amaro Gonzalez C."/>
        </authorList>
    </citation>
    <scope>NUCLEOTIDE SEQUENCE</scope>
</reference>
<keyword evidence="1" id="KW-1133">Transmembrane helix</keyword>
<sequence length="57" mass="6671">MNYRLNKGTENMQQDRKQMPCLVCFTVSELKWITSVFIYIFLTNITPSPSLFNSSSF</sequence>
<accession>A0A0E9RSA7</accession>
<organism evidence="2">
    <name type="scientific">Anguilla anguilla</name>
    <name type="common">European freshwater eel</name>
    <name type="synonym">Muraena anguilla</name>
    <dbReference type="NCBI Taxonomy" id="7936"/>
    <lineage>
        <taxon>Eukaryota</taxon>
        <taxon>Metazoa</taxon>
        <taxon>Chordata</taxon>
        <taxon>Craniata</taxon>
        <taxon>Vertebrata</taxon>
        <taxon>Euteleostomi</taxon>
        <taxon>Actinopterygii</taxon>
        <taxon>Neopterygii</taxon>
        <taxon>Teleostei</taxon>
        <taxon>Anguilliformes</taxon>
        <taxon>Anguillidae</taxon>
        <taxon>Anguilla</taxon>
    </lineage>
</organism>
<feature type="transmembrane region" description="Helical" evidence="1">
    <location>
        <begin position="21"/>
        <end position="42"/>
    </location>
</feature>
<keyword evidence="1" id="KW-0812">Transmembrane</keyword>
<evidence type="ECO:0000313" key="2">
    <source>
        <dbReference type="EMBL" id="JAH31285.1"/>
    </source>
</evidence>
<name>A0A0E9RSA7_ANGAN</name>
<dbReference type="EMBL" id="GBXM01077292">
    <property type="protein sequence ID" value="JAH31285.1"/>
    <property type="molecule type" value="Transcribed_RNA"/>
</dbReference>
<keyword evidence="1" id="KW-0472">Membrane</keyword>
<proteinExistence type="predicted"/>
<dbReference type="AlphaFoldDB" id="A0A0E9RSA7"/>
<evidence type="ECO:0000256" key="1">
    <source>
        <dbReference type="SAM" id="Phobius"/>
    </source>
</evidence>
<protein>
    <submittedName>
        <fullName evidence="2">Uncharacterized protein</fullName>
    </submittedName>
</protein>